<accession>A0A0X8X6Y5</accession>
<organism evidence="2 3">
    <name type="scientific">Halorhodospira halochloris</name>
    <name type="common">Ectothiorhodospira halochloris</name>
    <dbReference type="NCBI Taxonomy" id="1052"/>
    <lineage>
        <taxon>Bacteria</taxon>
        <taxon>Pseudomonadati</taxon>
        <taxon>Pseudomonadota</taxon>
        <taxon>Gammaproteobacteria</taxon>
        <taxon>Chromatiales</taxon>
        <taxon>Ectothiorhodospiraceae</taxon>
        <taxon>Halorhodospira</taxon>
    </lineage>
</organism>
<evidence type="ECO:0000313" key="3">
    <source>
        <dbReference type="Proteomes" id="UP000218890"/>
    </source>
</evidence>
<proteinExistence type="predicted"/>
<sequence length="172" mass="19074">MALHLFARLYSTAVLGMGVILASPQQLLAADNEYPWDVPFGNMTHVPATELANWRGGWTDPNGVVVRFGFHHSVALDGEAMSSIQLDMVSLPLNSDLRHIANDVANAFRLTTSDGVEMRIGDRGVEMILQNSLDGRLIQVLQDLDVHLEGVPMMRFNKQLEMLQNQVIEGLH</sequence>
<name>A0A0X8X6Y5_HALHR</name>
<feature type="chain" id="PRO_5016461583" evidence="1">
    <location>
        <begin position="30"/>
        <end position="172"/>
    </location>
</feature>
<keyword evidence="3" id="KW-1185">Reference proteome</keyword>
<evidence type="ECO:0000256" key="1">
    <source>
        <dbReference type="SAM" id="SignalP"/>
    </source>
</evidence>
<feature type="signal peptide" evidence="1">
    <location>
        <begin position="1"/>
        <end position="29"/>
    </location>
</feature>
<reference evidence="2" key="1">
    <citation type="submission" date="2016-02" db="EMBL/GenBank/DDBJ databases">
        <title>Halorhodospira halochloris DSM-1059 complete genome, version 2.</title>
        <authorList>
            <person name="Tsukatani Y."/>
        </authorList>
    </citation>
    <scope>NUCLEOTIDE SEQUENCE</scope>
    <source>
        <strain evidence="2">DSM 1059</strain>
    </source>
</reference>
<dbReference type="AlphaFoldDB" id="A0A0X8X6Y5"/>
<dbReference type="EMBL" id="AP017372">
    <property type="protein sequence ID" value="BAU56720.2"/>
    <property type="molecule type" value="Genomic_DNA"/>
</dbReference>
<dbReference type="Proteomes" id="UP000218890">
    <property type="component" value="Chromosome"/>
</dbReference>
<keyword evidence="1" id="KW-0732">Signal</keyword>
<protein>
    <submittedName>
        <fullName evidence="2">Uncharacterized protein</fullName>
    </submittedName>
</protein>
<gene>
    <name evidence="2" type="ORF">HH1059_00510</name>
</gene>
<dbReference type="KEGG" id="hhk:HH1059_00510"/>
<evidence type="ECO:0000313" key="2">
    <source>
        <dbReference type="EMBL" id="BAU56720.2"/>
    </source>
</evidence>
<dbReference type="RefSeq" id="WP_096406943.1">
    <property type="nucleotide sequence ID" value="NZ_AP017372.2"/>
</dbReference>
<dbReference type="OrthoDB" id="5956306at2"/>